<proteinExistence type="predicted"/>
<dbReference type="EMBL" id="UGGP01000001">
    <property type="protein sequence ID" value="STO09028.1"/>
    <property type="molecule type" value="Genomic_DNA"/>
</dbReference>
<keyword evidence="1" id="KW-1133">Transmembrane helix</keyword>
<accession>A0A377FW81</accession>
<gene>
    <name evidence="2" type="ORF">NCTC13163_02423</name>
</gene>
<evidence type="ECO:0000313" key="3">
    <source>
        <dbReference type="Proteomes" id="UP000254060"/>
    </source>
</evidence>
<dbReference type="OrthoDB" id="2354174at2"/>
<name>A0A377FW81_9BACL</name>
<reference evidence="2 3" key="1">
    <citation type="submission" date="2018-06" db="EMBL/GenBank/DDBJ databases">
        <authorList>
            <consortium name="Pathogen Informatics"/>
            <person name="Doyle S."/>
        </authorList>
    </citation>
    <scope>NUCLEOTIDE SEQUENCE [LARGE SCALE GENOMIC DNA]</scope>
    <source>
        <strain evidence="2 3">NCTC13163</strain>
    </source>
</reference>
<sequence>MVELSFGLVILLVCVLALKPIVSKTDRPNFRYIPVATLLFGAMIWLVMAIGVGGKMGIGYGVMSIVYFIACFGAYMYVHTRAS</sequence>
<evidence type="ECO:0000313" key="2">
    <source>
        <dbReference type="EMBL" id="STO09028.1"/>
    </source>
</evidence>
<organism evidence="2 3">
    <name type="scientific">Exiguobacterium aurantiacum</name>
    <dbReference type="NCBI Taxonomy" id="33987"/>
    <lineage>
        <taxon>Bacteria</taxon>
        <taxon>Bacillati</taxon>
        <taxon>Bacillota</taxon>
        <taxon>Bacilli</taxon>
        <taxon>Bacillales</taxon>
        <taxon>Bacillales Family XII. Incertae Sedis</taxon>
        <taxon>Exiguobacterium</taxon>
    </lineage>
</organism>
<keyword evidence="1" id="KW-0472">Membrane</keyword>
<dbReference type="RefSeq" id="WP_024371634.1">
    <property type="nucleotide sequence ID" value="NZ_UGGP01000001.1"/>
</dbReference>
<dbReference type="Proteomes" id="UP000254060">
    <property type="component" value="Unassembled WGS sequence"/>
</dbReference>
<dbReference type="STRING" id="1397694.GCA_000702585_02909"/>
<evidence type="ECO:0000256" key="1">
    <source>
        <dbReference type="SAM" id="Phobius"/>
    </source>
</evidence>
<feature type="transmembrane region" description="Helical" evidence="1">
    <location>
        <begin position="6"/>
        <end position="22"/>
    </location>
</feature>
<protein>
    <submittedName>
        <fullName evidence="2">Uncharacterized protein</fullName>
    </submittedName>
</protein>
<keyword evidence="1" id="KW-0812">Transmembrane</keyword>
<dbReference type="AlphaFoldDB" id="A0A377FW81"/>
<feature type="transmembrane region" description="Helical" evidence="1">
    <location>
        <begin position="58"/>
        <end position="78"/>
    </location>
</feature>
<feature type="transmembrane region" description="Helical" evidence="1">
    <location>
        <begin position="29"/>
        <end position="52"/>
    </location>
</feature>